<sequence>MSLAVAETDRFFRKTDACVSMTDYTIRHPPASFSSVVHQFRTGFSQFITGRVVTRPTTIPEFNNLKPQAFYYTGGAATPHQFFQTTTLLNSVESSIPKDDCPPTVTVRFIRLYPGGLVEVYIKRVVRHTVTGPVVAVETPSGGGWTGSDG</sequence>
<evidence type="ECO:0000313" key="1">
    <source>
        <dbReference type="EMBL" id="KZP25008.1"/>
    </source>
</evidence>
<protein>
    <submittedName>
        <fullName evidence="1">Uncharacterized protein</fullName>
    </submittedName>
</protein>
<dbReference type="AlphaFoldDB" id="A0A166NHD6"/>
<dbReference type="Proteomes" id="UP000076532">
    <property type="component" value="Unassembled WGS sequence"/>
</dbReference>
<proteinExistence type="predicted"/>
<name>A0A166NHD6_9AGAM</name>
<reference evidence="1 2" key="1">
    <citation type="journal article" date="2016" name="Mol. Biol. Evol.">
        <title>Comparative Genomics of Early-Diverging Mushroom-Forming Fungi Provides Insights into the Origins of Lignocellulose Decay Capabilities.</title>
        <authorList>
            <person name="Nagy L.G."/>
            <person name="Riley R."/>
            <person name="Tritt A."/>
            <person name="Adam C."/>
            <person name="Daum C."/>
            <person name="Floudas D."/>
            <person name="Sun H."/>
            <person name="Yadav J.S."/>
            <person name="Pangilinan J."/>
            <person name="Larsson K.H."/>
            <person name="Matsuura K."/>
            <person name="Barry K."/>
            <person name="Labutti K."/>
            <person name="Kuo R."/>
            <person name="Ohm R.A."/>
            <person name="Bhattacharya S.S."/>
            <person name="Shirouzu T."/>
            <person name="Yoshinaga Y."/>
            <person name="Martin F.M."/>
            <person name="Grigoriev I.V."/>
            <person name="Hibbett D.S."/>
        </authorList>
    </citation>
    <scope>NUCLEOTIDE SEQUENCE [LARGE SCALE GENOMIC DNA]</scope>
    <source>
        <strain evidence="1 2">CBS 109695</strain>
    </source>
</reference>
<organism evidence="1 2">
    <name type="scientific">Athelia psychrophila</name>
    <dbReference type="NCBI Taxonomy" id="1759441"/>
    <lineage>
        <taxon>Eukaryota</taxon>
        <taxon>Fungi</taxon>
        <taxon>Dikarya</taxon>
        <taxon>Basidiomycota</taxon>
        <taxon>Agaricomycotina</taxon>
        <taxon>Agaricomycetes</taxon>
        <taxon>Agaricomycetidae</taxon>
        <taxon>Atheliales</taxon>
        <taxon>Atheliaceae</taxon>
        <taxon>Athelia</taxon>
    </lineage>
</organism>
<dbReference type="EMBL" id="KV417523">
    <property type="protein sequence ID" value="KZP25008.1"/>
    <property type="molecule type" value="Genomic_DNA"/>
</dbReference>
<gene>
    <name evidence="1" type="ORF">FIBSPDRAFT_888452</name>
</gene>
<keyword evidence="2" id="KW-1185">Reference proteome</keyword>
<evidence type="ECO:0000313" key="2">
    <source>
        <dbReference type="Proteomes" id="UP000076532"/>
    </source>
</evidence>
<accession>A0A166NHD6</accession>